<dbReference type="GO" id="GO:0008270">
    <property type="term" value="F:zinc ion binding"/>
    <property type="evidence" value="ECO:0007669"/>
    <property type="project" value="UniProtKB-KW"/>
</dbReference>
<dbReference type="SMART" id="SM00343">
    <property type="entry name" value="ZnF_C2HC"/>
    <property type="match status" value="1"/>
</dbReference>
<evidence type="ECO:0000259" key="4">
    <source>
        <dbReference type="PROSITE" id="PS50158"/>
    </source>
</evidence>
<evidence type="ECO:0000256" key="3">
    <source>
        <dbReference type="SAM" id="MobiDB-lite"/>
    </source>
</evidence>
<keyword evidence="1" id="KW-0507">mRNA processing</keyword>
<feature type="region of interest" description="Disordered" evidence="3">
    <location>
        <begin position="46"/>
        <end position="100"/>
    </location>
</feature>
<gene>
    <name evidence="5" type="ORF">ARMOST_16973</name>
</gene>
<organism evidence="5 6">
    <name type="scientific">Armillaria ostoyae</name>
    <name type="common">Armillaria root rot fungus</name>
    <dbReference type="NCBI Taxonomy" id="47428"/>
    <lineage>
        <taxon>Eukaryota</taxon>
        <taxon>Fungi</taxon>
        <taxon>Dikarya</taxon>
        <taxon>Basidiomycota</taxon>
        <taxon>Agaricomycotina</taxon>
        <taxon>Agaricomycetes</taxon>
        <taxon>Agaricomycetidae</taxon>
        <taxon>Agaricales</taxon>
        <taxon>Marasmiineae</taxon>
        <taxon>Physalacriaceae</taxon>
        <taxon>Armillaria</taxon>
    </lineage>
</organism>
<sequence>MVKAVCLGVPHSYMTAIANHGENVPASYNEWKVHICIMYKERQKKWGHGNTTTSSNKPAGGATSLSLAKPTSSVAPRDGSGRWQTHKTATGMVYGRQGEPMDISKLRAEGRCFRCKKKGHLGRDCPEKREFKDIRSVVVAEQEQMESKVEEVKEAVV</sequence>
<reference evidence="6" key="1">
    <citation type="journal article" date="2017" name="Nat. Ecol. Evol.">
        <title>Genome expansion and lineage-specific genetic innovations in the forest pathogenic fungi Armillaria.</title>
        <authorList>
            <person name="Sipos G."/>
            <person name="Prasanna A.N."/>
            <person name="Walter M.C."/>
            <person name="O'Connor E."/>
            <person name="Balint B."/>
            <person name="Krizsan K."/>
            <person name="Kiss B."/>
            <person name="Hess J."/>
            <person name="Varga T."/>
            <person name="Slot J."/>
            <person name="Riley R."/>
            <person name="Boka B."/>
            <person name="Rigling D."/>
            <person name="Barry K."/>
            <person name="Lee J."/>
            <person name="Mihaltcheva S."/>
            <person name="LaButti K."/>
            <person name="Lipzen A."/>
            <person name="Waldron R."/>
            <person name="Moloney N.M."/>
            <person name="Sperisen C."/>
            <person name="Kredics L."/>
            <person name="Vagvoelgyi C."/>
            <person name="Patrignani A."/>
            <person name="Fitzpatrick D."/>
            <person name="Nagy I."/>
            <person name="Doyle S."/>
            <person name="Anderson J.B."/>
            <person name="Grigoriev I.V."/>
            <person name="Gueldener U."/>
            <person name="Muensterkoetter M."/>
            <person name="Nagy L.G."/>
        </authorList>
    </citation>
    <scope>NUCLEOTIDE SEQUENCE [LARGE SCALE GENOMIC DNA]</scope>
    <source>
        <strain evidence="6">C18/9</strain>
    </source>
</reference>
<dbReference type="GO" id="GO:0003676">
    <property type="term" value="F:nucleic acid binding"/>
    <property type="evidence" value="ECO:0007669"/>
    <property type="project" value="InterPro"/>
</dbReference>
<dbReference type="PROSITE" id="PS50158">
    <property type="entry name" value="ZF_CCHC"/>
    <property type="match status" value="1"/>
</dbReference>
<feature type="domain" description="CCHC-type" evidence="4">
    <location>
        <begin position="111"/>
        <end position="127"/>
    </location>
</feature>
<evidence type="ECO:0000313" key="6">
    <source>
        <dbReference type="Proteomes" id="UP000219338"/>
    </source>
</evidence>
<proteinExistence type="predicted"/>
<accession>A0A284RXR2</accession>
<dbReference type="OrthoDB" id="4509994at2759"/>
<dbReference type="InterPro" id="IPR036875">
    <property type="entry name" value="Znf_CCHC_sf"/>
</dbReference>
<dbReference type="Pfam" id="PF00098">
    <property type="entry name" value="zf-CCHC"/>
    <property type="match status" value="1"/>
</dbReference>
<dbReference type="Proteomes" id="UP000219338">
    <property type="component" value="Unassembled WGS sequence"/>
</dbReference>
<evidence type="ECO:0000313" key="5">
    <source>
        <dbReference type="EMBL" id="SJL13529.1"/>
    </source>
</evidence>
<dbReference type="AlphaFoldDB" id="A0A284RXR2"/>
<keyword evidence="2" id="KW-0863">Zinc-finger</keyword>
<dbReference type="SUPFAM" id="SSF57756">
    <property type="entry name" value="Retrovirus zinc finger-like domains"/>
    <property type="match status" value="1"/>
</dbReference>
<protein>
    <recommendedName>
        <fullName evidence="4">CCHC-type domain-containing protein</fullName>
    </recommendedName>
</protein>
<dbReference type="InterPro" id="IPR001878">
    <property type="entry name" value="Znf_CCHC"/>
</dbReference>
<feature type="compositionally biased region" description="Polar residues" evidence="3">
    <location>
        <begin position="49"/>
        <end position="74"/>
    </location>
</feature>
<name>A0A284RXR2_ARMOS</name>
<keyword evidence="2" id="KW-0862">Zinc</keyword>
<evidence type="ECO:0000256" key="2">
    <source>
        <dbReference type="PROSITE-ProRule" id="PRU00047"/>
    </source>
</evidence>
<keyword evidence="6" id="KW-1185">Reference proteome</keyword>
<dbReference type="Gene3D" id="4.10.60.10">
    <property type="entry name" value="Zinc finger, CCHC-type"/>
    <property type="match status" value="1"/>
</dbReference>
<dbReference type="GO" id="GO:0006397">
    <property type="term" value="P:mRNA processing"/>
    <property type="evidence" value="ECO:0007669"/>
    <property type="project" value="UniProtKB-KW"/>
</dbReference>
<keyword evidence="2" id="KW-0479">Metal-binding</keyword>
<evidence type="ECO:0000256" key="1">
    <source>
        <dbReference type="ARBA" id="ARBA00022664"/>
    </source>
</evidence>
<dbReference type="EMBL" id="FUEG01000020">
    <property type="protein sequence ID" value="SJL13529.1"/>
    <property type="molecule type" value="Genomic_DNA"/>
</dbReference>